<sequence length="93" mass="10901">MNFGVASAPRGPDATPWEPAKTFRTILWRFTHLRSFGLEADDPSRRDQYSRHVTPENPAYIQKLQAIAEEMVSETPWLRQVKILMQTDTYIHW</sequence>
<protein>
    <submittedName>
        <fullName evidence="1">Uncharacterized protein</fullName>
    </submittedName>
</protein>
<dbReference type="AlphaFoldDB" id="A0AAW0DV97"/>
<keyword evidence="2" id="KW-1185">Reference proteome</keyword>
<evidence type="ECO:0000313" key="1">
    <source>
        <dbReference type="EMBL" id="KAK7055455.1"/>
    </source>
</evidence>
<accession>A0AAW0DV97</accession>
<proteinExistence type="predicted"/>
<name>A0AAW0DV97_9AGAR</name>
<comment type="caution">
    <text evidence="1">The sequence shown here is derived from an EMBL/GenBank/DDBJ whole genome shotgun (WGS) entry which is preliminary data.</text>
</comment>
<dbReference type="Proteomes" id="UP001362999">
    <property type="component" value="Unassembled WGS sequence"/>
</dbReference>
<reference evidence="1 2" key="1">
    <citation type="journal article" date="2024" name="J Genomics">
        <title>Draft genome sequencing and assembly of Favolaschia claudopus CIRM-BRFM 2984 isolated from oak limbs.</title>
        <authorList>
            <person name="Navarro D."/>
            <person name="Drula E."/>
            <person name="Chaduli D."/>
            <person name="Cazenave R."/>
            <person name="Ahrendt S."/>
            <person name="Wang J."/>
            <person name="Lipzen A."/>
            <person name="Daum C."/>
            <person name="Barry K."/>
            <person name="Grigoriev I.V."/>
            <person name="Favel A."/>
            <person name="Rosso M.N."/>
            <person name="Martin F."/>
        </authorList>
    </citation>
    <scope>NUCLEOTIDE SEQUENCE [LARGE SCALE GENOMIC DNA]</scope>
    <source>
        <strain evidence="1 2">CIRM-BRFM 2984</strain>
    </source>
</reference>
<dbReference type="EMBL" id="JAWWNJ010000005">
    <property type="protein sequence ID" value="KAK7055455.1"/>
    <property type="molecule type" value="Genomic_DNA"/>
</dbReference>
<gene>
    <name evidence="1" type="ORF">R3P38DRAFT_3253514</name>
</gene>
<evidence type="ECO:0000313" key="2">
    <source>
        <dbReference type="Proteomes" id="UP001362999"/>
    </source>
</evidence>
<organism evidence="1 2">
    <name type="scientific">Favolaschia claudopus</name>
    <dbReference type="NCBI Taxonomy" id="2862362"/>
    <lineage>
        <taxon>Eukaryota</taxon>
        <taxon>Fungi</taxon>
        <taxon>Dikarya</taxon>
        <taxon>Basidiomycota</taxon>
        <taxon>Agaricomycotina</taxon>
        <taxon>Agaricomycetes</taxon>
        <taxon>Agaricomycetidae</taxon>
        <taxon>Agaricales</taxon>
        <taxon>Marasmiineae</taxon>
        <taxon>Mycenaceae</taxon>
        <taxon>Favolaschia</taxon>
    </lineage>
</organism>